<organism evidence="2 4">
    <name type="scientific">Ceratodon purpureus</name>
    <name type="common">Fire moss</name>
    <name type="synonym">Dicranum purpureum</name>
    <dbReference type="NCBI Taxonomy" id="3225"/>
    <lineage>
        <taxon>Eukaryota</taxon>
        <taxon>Viridiplantae</taxon>
        <taxon>Streptophyta</taxon>
        <taxon>Embryophyta</taxon>
        <taxon>Bryophyta</taxon>
        <taxon>Bryophytina</taxon>
        <taxon>Bryopsida</taxon>
        <taxon>Dicranidae</taxon>
        <taxon>Pseudoditrichales</taxon>
        <taxon>Ditrichaceae</taxon>
        <taxon>Ceratodon</taxon>
    </lineage>
</organism>
<evidence type="ECO:0000313" key="4">
    <source>
        <dbReference type="Proteomes" id="UP000822688"/>
    </source>
</evidence>
<dbReference type="InterPro" id="IPR009836">
    <property type="entry name" value="GRDP-like"/>
</dbReference>
<dbReference type="EMBL" id="CM026428">
    <property type="protein sequence ID" value="KAG0567186.1"/>
    <property type="molecule type" value="Genomic_DNA"/>
</dbReference>
<dbReference type="PANTHER" id="PTHR34365:SF7">
    <property type="entry name" value="GLYCINE-RICH DOMAIN-CONTAINING PROTEIN 1"/>
    <property type="match status" value="1"/>
</dbReference>
<dbReference type="EMBL" id="CM026430">
    <property type="protein sequence ID" value="KAG0562847.1"/>
    <property type="molecule type" value="Genomic_DNA"/>
</dbReference>
<dbReference type="Proteomes" id="UP000822688">
    <property type="component" value="Chromosome 9"/>
</dbReference>
<protein>
    <submittedName>
        <fullName evidence="2">Uncharacterized protein</fullName>
    </submittedName>
</protein>
<gene>
    <name evidence="1" type="ORF">KC19_12G144800</name>
    <name evidence="3" type="ORF">KC19_7G117300</name>
    <name evidence="2" type="ORF">KC19_9G175900</name>
</gene>
<evidence type="ECO:0000313" key="3">
    <source>
        <dbReference type="EMBL" id="KAG0567186.1"/>
    </source>
</evidence>
<dbReference type="AlphaFoldDB" id="A0A8T0GWD1"/>
<name>A0A8T0GWD1_CERPU</name>
<keyword evidence="4" id="KW-1185">Reference proteome</keyword>
<comment type="caution">
    <text evidence="2">The sequence shown here is derived from an EMBL/GenBank/DDBJ whole genome shotgun (WGS) entry which is preliminary data.</text>
</comment>
<proteinExistence type="predicted"/>
<reference evidence="2" key="1">
    <citation type="submission" date="2020-06" db="EMBL/GenBank/DDBJ databases">
        <title>WGS assembly of Ceratodon purpureus strain R40.</title>
        <authorList>
            <person name="Carey S.B."/>
            <person name="Jenkins J."/>
            <person name="Shu S."/>
            <person name="Lovell J.T."/>
            <person name="Sreedasyam A."/>
            <person name="Maumus F."/>
            <person name="Tiley G.P."/>
            <person name="Fernandez-Pozo N."/>
            <person name="Barry K."/>
            <person name="Chen C."/>
            <person name="Wang M."/>
            <person name="Lipzen A."/>
            <person name="Daum C."/>
            <person name="Saski C.A."/>
            <person name="Payton A.C."/>
            <person name="Mcbreen J.C."/>
            <person name="Conrad R.E."/>
            <person name="Kollar L.M."/>
            <person name="Olsson S."/>
            <person name="Huttunen S."/>
            <person name="Landis J.B."/>
            <person name="Wickett N.J."/>
            <person name="Johnson M.G."/>
            <person name="Rensing S.A."/>
            <person name="Grimwood J."/>
            <person name="Schmutz J."/>
            <person name="Mcdaniel S.F."/>
        </authorList>
    </citation>
    <scope>NUCLEOTIDE SEQUENCE</scope>
    <source>
        <strain evidence="2">R40</strain>
    </source>
</reference>
<dbReference type="PANTHER" id="PTHR34365">
    <property type="entry name" value="ENOLASE (DUF1399)"/>
    <property type="match status" value="1"/>
</dbReference>
<dbReference type="Proteomes" id="UP000822688">
    <property type="component" value="Chromosome 12"/>
</dbReference>
<evidence type="ECO:0000313" key="2">
    <source>
        <dbReference type="EMBL" id="KAG0562847.1"/>
    </source>
</evidence>
<evidence type="ECO:0000313" key="1">
    <source>
        <dbReference type="EMBL" id="KAG0555108.1"/>
    </source>
</evidence>
<dbReference type="Pfam" id="PF07173">
    <property type="entry name" value="GRDP-like"/>
    <property type="match status" value="1"/>
</dbReference>
<sequence>MLIQVVGELLIGHGHPPQGACGRIFSVDFHFFAVLQQVSEPFDRTESYLKCAEQRYKGFLYLFTLNEGLFLVPTDDVDIMW</sequence>
<dbReference type="EMBL" id="CM026433">
    <property type="protein sequence ID" value="KAG0555108.1"/>
    <property type="molecule type" value="Genomic_DNA"/>
</dbReference>
<accession>A0A8T0GWD1</accession>
<dbReference type="Proteomes" id="UP000822688">
    <property type="component" value="Chromosome 7"/>
</dbReference>